<organism evidence="1 2">
    <name type="scientific">Hyalomma asiaticum</name>
    <name type="common">Tick</name>
    <dbReference type="NCBI Taxonomy" id="266040"/>
    <lineage>
        <taxon>Eukaryota</taxon>
        <taxon>Metazoa</taxon>
        <taxon>Ecdysozoa</taxon>
        <taxon>Arthropoda</taxon>
        <taxon>Chelicerata</taxon>
        <taxon>Arachnida</taxon>
        <taxon>Acari</taxon>
        <taxon>Parasitiformes</taxon>
        <taxon>Ixodida</taxon>
        <taxon>Ixodoidea</taxon>
        <taxon>Ixodidae</taxon>
        <taxon>Hyalomminae</taxon>
        <taxon>Hyalomma</taxon>
    </lineage>
</organism>
<sequence length="285" mass="32138">MNLKICLVVLLFLGCDAEERFPGSSPLSWLRNRVFGSRVNEERFINRLATATQSLVTLMNDPIILGELNRYYGMLLQNPEVSEIVDSVRPPRKKPSTQLTSSESADEPSTTTTWTTSTPSSLTTDEPESSKTTTTTDNPTTTVRPVSAAAGGEDTSKQTDNGHVNEVNGVKYRFYFDPKLVVRPPETARARVRRHLNLVRLNDVDNCVSFLICEMSRYPLRYGPLGVKVDRFFRYPMWDTGSSAAHYAAVARHGRRHGGCRGHVSSCRHPIGPRIRHHYRFRYGH</sequence>
<proteinExistence type="predicted"/>
<protein>
    <submittedName>
        <fullName evidence="1">Uncharacterized protein</fullName>
    </submittedName>
</protein>
<name>A0ACB7RXN2_HYAAI</name>
<reference evidence="1" key="1">
    <citation type="submission" date="2020-05" db="EMBL/GenBank/DDBJ databases">
        <title>Large-scale comparative analyses of tick genomes elucidate their genetic diversity and vector capacities.</title>
        <authorList>
            <person name="Jia N."/>
            <person name="Wang J."/>
            <person name="Shi W."/>
            <person name="Du L."/>
            <person name="Sun Y."/>
            <person name="Zhan W."/>
            <person name="Jiang J."/>
            <person name="Wang Q."/>
            <person name="Zhang B."/>
            <person name="Ji P."/>
            <person name="Sakyi L.B."/>
            <person name="Cui X."/>
            <person name="Yuan T."/>
            <person name="Jiang B."/>
            <person name="Yang W."/>
            <person name="Lam T.T.-Y."/>
            <person name="Chang Q."/>
            <person name="Ding S."/>
            <person name="Wang X."/>
            <person name="Zhu J."/>
            <person name="Ruan X."/>
            <person name="Zhao L."/>
            <person name="Wei J."/>
            <person name="Que T."/>
            <person name="Du C."/>
            <person name="Cheng J."/>
            <person name="Dai P."/>
            <person name="Han X."/>
            <person name="Huang E."/>
            <person name="Gao Y."/>
            <person name="Liu J."/>
            <person name="Shao H."/>
            <person name="Ye R."/>
            <person name="Li L."/>
            <person name="Wei W."/>
            <person name="Wang X."/>
            <person name="Wang C."/>
            <person name="Yang T."/>
            <person name="Huo Q."/>
            <person name="Li W."/>
            <person name="Guo W."/>
            <person name="Chen H."/>
            <person name="Zhou L."/>
            <person name="Ni X."/>
            <person name="Tian J."/>
            <person name="Zhou Y."/>
            <person name="Sheng Y."/>
            <person name="Liu T."/>
            <person name="Pan Y."/>
            <person name="Xia L."/>
            <person name="Li J."/>
            <person name="Zhao F."/>
            <person name="Cao W."/>
        </authorList>
    </citation>
    <scope>NUCLEOTIDE SEQUENCE</scope>
    <source>
        <strain evidence="1">Hyas-2018</strain>
    </source>
</reference>
<keyword evidence="2" id="KW-1185">Reference proteome</keyword>
<evidence type="ECO:0000313" key="2">
    <source>
        <dbReference type="Proteomes" id="UP000821845"/>
    </source>
</evidence>
<accession>A0ACB7RXN2</accession>
<dbReference type="Proteomes" id="UP000821845">
    <property type="component" value="Chromosome 7"/>
</dbReference>
<evidence type="ECO:0000313" key="1">
    <source>
        <dbReference type="EMBL" id="KAH6926224.1"/>
    </source>
</evidence>
<comment type="caution">
    <text evidence="1">The sequence shown here is derived from an EMBL/GenBank/DDBJ whole genome shotgun (WGS) entry which is preliminary data.</text>
</comment>
<gene>
    <name evidence="1" type="ORF">HPB50_015874</name>
</gene>
<dbReference type="EMBL" id="CM023487">
    <property type="protein sequence ID" value="KAH6926224.1"/>
    <property type="molecule type" value="Genomic_DNA"/>
</dbReference>